<comment type="function">
    <text evidence="9">Essential subunit of the Sec protein translocation channel SecYEG. Clamps together the 2 halves of SecY. May contact the channel plug during translocation.</text>
</comment>
<dbReference type="PANTHER" id="PTHR33910:SF1">
    <property type="entry name" value="PROTEIN TRANSLOCASE SUBUNIT SECE"/>
    <property type="match status" value="1"/>
</dbReference>
<organism evidence="10 11">
    <name type="scientific">Kushneria avicenniae</name>
    <dbReference type="NCBI Taxonomy" id="402385"/>
    <lineage>
        <taxon>Bacteria</taxon>
        <taxon>Pseudomonadati</taxon>
        <taxon>Pseudomonadota</taxon>
        <taxon>Gammaproteobacteria</taxon>
        <taxon>Oceanospirillales</taxon>
        <taxon>Halomonadaceae</taxon>
        <taxon>Kushneria</taxon>
    </lineage>
</organism>
<keyword evidence="2 9" id="KW-0813">Transport</keyword>
<comment type="subcellular location">
    <subcellularLocation>
        <location evidence="1">Membrane</location>
    </subcellularLocation>
</comment>
<keyword evidence="8 9" id="KW-0472">Membrane</keyword>
<evidence type="ECO:0000256" key="9">
    <source>
        <dbReference type="HAMAP-Rule" id="MF_00422"/>
    </source>
</evidence>
<dbReference type="GO" id="GO:0005886">
    <property type="term" value="C:plasma membrane"/>
    <property type="evidence" value="ECO:0007669"/>
    <property type="project" value="UniProtKB-UniRule"/>
</dbReference>
<keyword evidence="7 9" id="KW-0811">Translocation</keyword>
<feature type="transmembrane region" description="Helical" evidence="9">
    <location>
        <begin position="12"/>
        <end position="34"/>
    </location>
</feature>
<reference evidence="11" key="1">
    <citation type="submission" date="2016-10" db="EMBL/GenBank/DDBJ databases">
        <authorList>
            <person name="Varghese N."/>
            <person name="Submissions S."/>
        </authorList>
    </citation>
    <scope>NUCLEOTIDE SEQUENCE [LARGE SCALE GENOMIC DNA]</scope>
    <source>
        <strain evidence="11">DSM 23439</strain>
    </source>
</reference>
<name>A0A1I1HQ34_9GAMM</name>
<dbReference type="NCBIfam" id="TIGR00964">
    <property type="entry name" value="secE_bact"/>
    <property type="match status" value="1"/>
</dbReference>
<evidence type="ECO:0000256" key="4">
    <source>
        <dbReference type="ARBA" id="ARBA00022692"/>
    </source>
</evidence>
<dbReference type="RefSeq" id="WP_090130857.1">
    <property type="nucleotide sequence ID" value="NZ_FOLY01000002.1"/>
</dbReference>
<dbReference type="EMBL" id="FOLY01000002">
    <property type="protein sequence ID" value="SFC23110.1"/>
    <property type="molecule type" value="Genomic_DNA"/>
</dbReference>
<keyword evidence="3 9" id="KW-1003">Cell membrane</keyword>
<dbReference type="AlphaFoldDB" id="A0A1I1HQ34"/>
<dbReference type="STRING" id="402385.SAMN05421848_0684"/>
<dbReference type="Gene3D" id="1.20.5.1030">
    <property type="entry name" value="Preprotein translocase secy subunit"/>
    <property type="match status" value="1"/>
</dbReference>
<dbReference type="GO" id="GO:0009306">
    <property type="term" value="P:protein secretion"/>
    <property type="evidence" value="ECO:0007669"/>
    <property type="project" value="UniProtKB-UniRule"/>
</dbReference>
<evidence type="ECO:0000256" key="7">
    <source>
        <dbReference type="ARBA" id="ARBA00023010"/>
    </source>
</evidence>
<accession>A0A1I1HQ34</accession>
<dbReference type="Pfam" id="PF00584">
    <property type="entry name" value="SecE"/>
    <property type="match status" value="1"/>
</dbReference>
<feature type="transmembrane region" description="Helical" evidence="9">
    <location>
        <begin position="40"/>
        <end position="61"/>
    </location>
</feature>
<comment type="subunit">
    <text evidence="9">Component of the Sec protein translocase complex. Heterotrimer consisting of SecY, SecE and SecG subunits. The heterotrimers can form oligomers, although 1 heterotrimer is thought to be able to translocate proteins. Interacts with the ribosome. Interacts with SecDF, and other proteins may be involved. Interacts with SecA.</text>
</comment>
<feature type="transmembrane region" description="Helical" evidence="9">
    <location>
        <begin position="93"/>
        <end position="117"/>
    </location>
</feature>
<evidence type="ECO:0000256" key="8">
    <source>
        <dbReference type="ARBA" id="ARBA00023136"/>
    </source>
</evidence>
<evidence type="ECO:0000313" key="11">
    <source>
        <dbReference type="Proteomes" id="UP000199046"/>
    </source>
</evidence>
<evidence type="ECO:0000256" key="3">
    <source>
        <dbReference type="ARBA" id="ARBA00022475"/>
    </source>
</evidence>
<gene>
    <name evidence="9" type="primary">secE</name>
    <name evidence="10" type="ORF">SAMN05421848_0684</name>
</gene>
<dbReference type="GO" id="GO:0065002">
    <property type="term" value="P:intracellular protein transmembrane transport"/>
    <property type="evidence" value="ECO:0007669"/>
    <property type="project" value="UniProtKB-UniRule"/>
</dbReference>
<dbReference type="InterPro" id="IPR001901">
    <property type="entry name" value="Translocase_SecE/Sec61-g"/>
</dbReference>
<sequence>MKQTAEVQDTRFDALKWAAAVVLVAVAVAGNVYFADQPMIYRVIGVVVLVVAAIGIALTTGRGRELTSLARNAKKEIQRVVWPTRQETFQTTAIVLGAVVIVGLLLWLIDMFFGWLVSTLIG</sequence>
<protein>
    <recommendedName>
        <fullName evidence="9">Protein translocase subunit SecE</fullName>
    </recommendedName>
</protein>
<evidence type="ECO:0000313" key="10">
    <source>
        <dbReference type="EMBL" id="SFC23110.1"/>
    </source>
</evidence>
<dbReference type="GO" id="GO:0008320">
    <property type="term" value="F:protein transmembrane transporter activity"/>
    <property type="evidence" value="ECO:0007669"/>
    <property type="project" value="UniProtKB-UniRule"/>
</dbReference>
<dbReference type="GO" id="GO:0043952">
    <property type="term" value="P:protein transport by the Sec complex"/>
    <property type="evidence" value="ECO:0007669"/>
    <property type="project" value="UniProtKB-UniRule"/>
</dbReference>
<comment type="caution">
    <text evidence="9">Lacks conserved residue(s) required for the propagation of feature annotation.</text>
</comment>
<keyword evidence="4 9" id="KW-0812">Transmembrane</keyword>
<keyword evidence="6 9" id="KW-1133">Transmembrane helix</keyword>
<evidence type="ECO:0000256" key="5">
    <source>
        <dbReference type="ARBA" id="ARBA00022927"/>
    </source>
</evidence>
<dbReference type="InterPro" id="IPR038379">
    <property type="entry name" value="SecE_sf"/>
</dbReference>
<evidence type="ECO:0000256" key="2">
    <source>
        <dbReference type="ARBA" id="ARBA00022448"/>
    </source>
</evidence>
<keyword evidence="11" id="KW-1185">Reference proteome</keyword>
<dbReference type="PANTHER" id="PTHR33910">
    <property type="entry name" value="PROTEIN TRANSLOCASE SUBUNIT SECE"/>
    <property type="match status" value="1"/>
</dbReference>
<dbReference type="PROSITE" id="PS01067">
    <property type="entry name" value="SECE_SEC61G"/>
    <property type="match status" value="1"/>
</dbReference>
<dbReference type="Proteomes" id="UP000199046">
    <property type="component" value="Unassembled WGS sequence"/>
</dbReference>
<dbReference type="InterPro" id="IPR005807">
    <property type="entry name" value="SecE_bac"/>
</dbReference>
<keyword evidence="5 9" id="KW-0653">Protein transport</keyword>
<comment type="similarity">
    <text evidence="9">Belongs to the SecE/SEC61-gamma family.</text>
</comment>
<dbReference type="HAMAP" id="MF_00422">
    <property type="entry name" value="SecE"/>
    <property type="match status" value="1"/>
</dbReference>
<evidence type="ECO:0000256" key="6">
    <source>
        <dbReference type="ARBA" id="ARBA00022989"/>
    </source>
</evidence>
<dbReference type="GO" id="GO:0006605">
    <property type="term" value="P:protein targeting"/>
    <property type="evidence" value="ECO:0007669"/>
    <property type="project" value="UniProtKB-UniRule"/>
</dbReference>
<dbReference type="OrthoDB" id="9806365at2"/>
<evidence type="ECO:0000256" key="1">
    <source>
        <dbReference type="ARBA" id="ARBA00004370"/>
    </source>
</evidence>
<proteinExistence type="inferred from homology"/>
<dbReference type="PRINTS" id="PR01650">
    <property type="entry name" value="SECETRNLCASE"/>
</dbReference>